<dbReference type="EnsemblPlants" id="OGLUM01G16310.1">
    <property type="protein sequence ID" value="OGLUM01G16310.1"/>
    <property type="gene ID" value="OGLUM01G16310"/>
</dbReference>
<reference evidence="2" key="2">
    <citation type="submission" date="2015-04" db="UniProtKB">
        <authorList>
            <consortium name="EnsemblPlants"/>
        </authorList>
    </citation>
    <scope>IDENTIFICATION</scope>
</reference>
<dbReference type="Proteomes" id="UP000026961">
    <property type="component" value="Chromosome 1"/>
</dbReference>
<feature type="transmembrane region" description="Helical" evidence="1">
    <location>
        <begin position="103"/>
        <end position="123"/>
    </location>
</feature>
<sequence>MGDSTTPICPEASVAILEVSRVESIGRRKPSSDFDDWGICAGIIIGQISVLSNFVVTTAYGQLLVINTSYIIVSPVFIIIIVFMIGLWLKLGEKEREESPRQLGTLLFVTLFPYVLLLCEMLMKDRGDDLALSHFLLFLSSALGAVAVMVSNLKHVDAGSAALHFLQKTCTVLLIATLRVMAANWLGMEGTVLVCMPELTAMLLWFSDVDHSWYKKAEDIKLLFTSRKDKLPLVSLAIGILASLMAFTVDNIHSHIQVFWYSKMAFGMVTAVALYLFDLWMIYLWPGSICNSK</sequence>
<dbReference type="AlphaFoldDB" id="A0A0D9Y812"/>
<dbReference type="Gramene" id="OGLUM01G16310.1">
    <property type="protein sequence ID" value="OGLUM01G16310.1"/>
    <property type="gene ID" value="OGLUM01G16310"/>
</dbReference>
<feature type="transmembrane region" description="Helical" evidence="1">
    <location>
        <begin position="135"/>
        <end position="153"/>
    </location>
</feature>
<organism evidence="2">
    <name type="scientific">Oryza glumipatula</name>
    <dbReference type="NCBI Taxonomy" id="40148"/>
    <lineage>
        <taxon>Eukaryota</taxon>
        <taxon>Viridiplantae</taxon>
        <taxon>Streptophyta</taxon>
        <taxon>Embryophyta</taxon>
        <taxon>Tracheophyta</taxon>
        <taxon>Spermatophyta</taxon>
        <taxon>Magnoliopsida</taxon>
        <taxon>Liliopsida</taxon>
        <taxon>Poales</taxon>
        <taxon>Poaceae</taxon>
        <taxon>BOP clade</taxon>
        <taxon>Oryzoideae</taxon>
        <taxon>Oryzeae</taxon>
        <taxon>Oryzinae</taxon>
        <taxon>Oryza</taxon>
    </lineage>
</organism>
<feature type="transmembrane region" description="Helical" evidence="1">
    <location>
        <begin position="191"/>
        <end position="210"/>
    </location>
</feature>
<feature type="transmembrane region" description="Helical" evidence="1">
    <location>
        <begin position="231"/>
        <end position="249"/>
    </location>
</feature>
<evidence type="ECO:0000313" key="3">
    <source>
        <dbReference type="Proteomes" id="UP000026961"/>
    </source>
</evidence>
<keyword evidence="1" id="KW-1133">Transmembrane helix</keyword>
<protein>
    <submittedName>
        <fullName evidence="2">Uncharacterized protein</fullName>
    </submittedName>
</protein>
<accession>A0A0D9Y812</accession>
<reference evidence="2" key="1">
    <citation type="submission" date="2013-08" db="EMBL/GenBank/DDBJ databases">
        <title>Oryza genome evolution.</title>
        <authorList>
            <person name="Wing R.A."/>
            <person name="Panaud O."/>
            <person name="Oliveira A.C."/>
        </authorList>
    </citation>
    <scope>NUCLEOTIDE SEQUENCE</scope>
</reference>
<dbReference type="HOGENOM" id="CLU_1002509_0_0_1"/>
<proteinExistence type="predicted"/>
<keyword evidence="3" id="KW-1185">Reference proteome</keyword>
<feature type="transmembrane region" description="Helical" evidence="1">
    <location>
        <begin position="37"/>
        <end position="56"/>
    </location>
</feature>
<name>A0A0D9Y812_9ORYZ</name>
<reference evidence="2" key="3">
    <citation type="submission" date="2018-05" db="EMBL/GenBank/DDBJ databases">
        <title>OgluRS3 (Oryza glumaepatula Reference Sequence Version 3).</title>
        <authorList>
            <person name="Zhang J."/>
            <person name="Kudrna D."/>
            <person name="Lee S."/>
            <person name="Talag J."/>
            <person name="Welchert J."/>
            <person name="Wing R.A."/>
        </authorList>
    </citation>
    <scope>NUCLEOTIDE SEQUENCE [LARGE SCALE GENOMIC DNA]</scope>
</reference>
<evidence type="ECO:0000313" key="2">
    <source>
        <dbReference type="EnsemblPlants" id="OGLUM01G16310.1"/>
    </source>
</evidence>
<feature type="transmembrane region" description="Helical" evidence="1">
    <location>
        <begin position="264"/>
        <end position="285"/>
    </location>
</feature>
<evidence type="ECO:0000256" key="1">
    <source>
        <dbReference type="SAM" id="Phobius"/>
    </source>
</evidence>
<keyword evidence="1" id="KW-0812">Transmembrane</keyword>
<keyword evidence="1" id="KW-0472">Membrane</keyword>
<feature type="transmembrane region" description="Helical" evidence="1">
    <location>
        <begin position="68"/>
        <end position="91"/>
    </location>
</feature>